<evidence type="ECO:0000256" key="1">
    <source>
        <dbReference type="ARBA" id="ARBA00022490"/>
    </source>
</evidence>
<dbReference type="PIRSF" id="PIRSF037565">
    <property type="entry name" value="RRNA_m2G_Mtase_RsmD_prd"/>
    <property type="match status" value="1"/>
</dbReference>
<keyword evidence="5 6" id="KW-0949">S-adenosyl-L-methionine</keyword>
<dbReference type="PANTHER" id="PTHR47816">
    <property type="entry name" value="RIBOSOMAL RNA SMALL SUBUNIT METHYLTRANSFERASE C"/>
    <property type="match status" value="1"/>
</dbReference>
<dbReference type="RefSeq" id="WP_249700953.1">
    <property type="nucleotide sequence ID" value="NZ_JAMFLX010000024.1"/>
</dbReference>
<keyword evidence="1 6" id="KW-0963">Cytoplasm</keyword>
<evidence type="ECO:0000259" key="7">
    <source>
        <dbReference type="Pfam" id="PF05175"/>
    </source>
</evidence>
<dbReference type="PANTHER" id="PTHR47816:SF5">
    <property type="entry name" value="RIBOSOMAL RNA LARGE SUBUNIT METHYLTRANSFERASE G"/>
    <property type="match status" value="1"/>
</dbReference>
<accession>A0ABT0PJF4</accession>
<keyword evidence="10" id="KW-1185">Reference proteome</keyword>
<dbReference type="CDD" id="cd02440">
    <property type="entry name" value="AdoMet_MTases"/>
    <property type="match status" value="1"/>
</dbReference>
<dbReference type="InterPro" id="IPR007848">
    <property type="entry name" value="Small_mtfrase_dom"/>
</dbReference>
<dbReference type="GO" id="GO:0008168">
    <property type="term" value="F:methyltransferase activity"/>
    <property type="evidence" value="ECO:0007669"/>
    <property type="project" value="UniProtKB-KW"/>
</dbReference>
<protein>
    <recommendedName>
        <fullName evidence="6">Ribosomal RNA large subunit methyltransferase G</fullName>
        <ecNumber evidence="6">2.1.1.174</ecNumber>
    </recommendedName>
    <alternativeName>
        <fullName evidence="6">23S rRNA m2G1835 methyltransferase</fullName>
    </alternativeName>
    <alternativeName>
        <fullName evidence="6">rRNA (guanine-N(2)-)-methyltransferase RlmG</fullName>
    </alternativeName>
</protein>
<dbReference type="EMBL" id="JAMFLX010000024">
    <property type="protein sequence ID" value="MCL6271366.1"/>
    <property type="molecule type" value="Genomic_DNA"/>
</dbReference>
<dbReference type="Pfam" id="PF05175">
    <property type="entry name" value="MTS"/>
    <property type="match status" value="1"/>
</dbReference>
<dbReference type="PROSITE" id="PS00092">
    <property type="entry name" value="N6_MTASE"/>
    <property type="match status" value="1"/>
</dbReference>
<dbReference type="Proteomes" id="UP001203338">
    <property type="component" value="Unassembled WGS sequence"/>
</dbReference>
<comment type="subcellular location">
    <subcellularLocation>
        <location evidence="6">Cytoplasm</location>
    </subcellularLocation>
</comment>
<dbReference type="InterPro" id="IPR002052">
    <property type="entry name" value="DNA_methylase_N6_adenine_CS"/>
</dbReference>
<feature type="domain" description="RlmG N-terminal" evidence="8">
    <location>
        <begin position="1"/>
        <end position="182"/>
    </location>
</feature>
<feature type="domain" description="Methyltransferase small" evidence="7">
    <location>
        <begin position="201"/>
        <end position="370"/>
    </location>
</feature>
<sequence>METLISPFGSLQLQRLPVRKKETLRAWDAADEYLLSHIAETSDQNNLPQQPLIINDTFGCLTLSLAQQKPVMWGDSWLAHSALKHNAQLNSIDISQIKLLPSTESPKYSPTAVFLKLPKNTCLLEEQLKAIRELAPEGTTLVAADMAKHIHSSTLELFEKNFGPTKTSLARKKARLIFSTVDKNITTGFTEFPKTLEHNQMQLVNRSGVFSRQKLDIGTRFFLEHLPVAQQDSSIIDLGCGNGALGVHIGMANSQARLHFVDESYMAVQSAHDSWLTNNLDDRAQFSANDCLSNFPSDSVDIVICNPPFHQGNTVGDQIAWRMFQQSLNVLKKGGELRIIGNRHLGYHIKLKRLFGNCRTIANNSKFVVLSSKKI</sequence>
<dbReference type="InterPro" id="IPR029063">
    <property type="entry name" value="SAM-dependent_MTases_sf"/>
</dbReference>
<comment type="catalytic activity">
    <reaction evidence="6">
        <text>guanosine(1835) in 23S rRNA + S-adenosyl-L-methionine = N(2)-methylguanosine(1835) in 23S rRNA + S-adenosyl-L-homocysteine + H(+)</text>
        <dbReference type="Rhea" id="RHEA:42744"/>
        <dbReference type="Rhea" id="RHEA-COMP:10217"/>
        <dbReference type="Rhea" id="RHEA-COMP:10218"/>
        <dbReference type="ChEBI" id="CHEBI:15378"/>
        <dbReference type="ChEBI" id="CHEBI:57856"/>
        <dbReference type="ChEBI" id="CHEBI:59789"/>
        <dbReference type="ChEBI" id="CHEBI:74269"/>
        <dbReference type="ChEBI" id="CHEBI:74481"/>
        <dbReference type="EC" id="2.1.1.174"/>
    </reaction>
</comment>
<comment type="similarity">
    <text evidence="6">Belongs to the methyltransferase superfamily. RlmG family.</text>
</comment>
<dbReference type="HAMAP" id="MF_01859">
    <property type="entry name" value="23SrRNA_methyltr_G"/>
    <property type="match status" value="1"/>
</dbReference>
<evidence type="ECO:0000313" key="10">
    <source>
        <dbReference type="Proteomes" id="UP001203338"/>
    </source>
</evidence>
<gene>
    <name evidence="6" type="primary">rlmG</name>
    <name evidence="9" type="ORF">M3P05_15705</name>
</gene>
<organism evidence="9 10">
    <name type="scientific">Parendozoicomonas callyspongiae</name>
    <dbReference type="NCBI Taxonomy" id="2942213"/>
    <lineage>
        <taxon>Bacteria</taxon>
        <taxon>Pseudomonadati</taxon>
        <taxon>Pseudomonadota</taxon>
        <taxon>Gammaproteobacteria</taxon>
        <taxon>Oceanospirillales</taxon>
        <taxon>Endozoicomonadaceae</taxon>
        <taxon>Parendozoicomonas</taxon>
    </lineage>
</organism>
<evidence type="ECO:0000259" key="8">
    <source>
        <dbReference type="Pfam" id="PF26049"/>
    </source>
</evidence>
<evidence type="ECO:0000256" key="6">
    <source>
        <dbReference type="HAMAP-Rule" id="MF_01859"/>
    </source>
</evidence>
<evidence type="ECO:0000313" key="9">
    <source>
        <dbReference type="EMBL" id="MCL6271366.1"/>
    </source>
</evidence>
<dbReference type="EC" id="2.1.1.174" evidence="6"/>
<dbReference type="InterPro" id="IPR017237">
    <property type="entry name" value="RLMG"/>
</dbReference>
<evidence type="ECO:0000256" key="4">
    <source>
        <dbReference type="ARBA" id="ARBA00022679"/>
    </source>
</evidence>
<keyword evidence="2 6" id="KW-0698">rRNA processing</keyword>
<comment type="caution">
    <text evidence="9">The sequence shown here is derived from an EMBL/GenBank/DDBJ whole genome shotgun (WGS) entry which is preliminary data.</text>
</comment>
<dbReference type="InterPro" id="IPR058679">
    <property type="entry name" value="RlmG_N"/>
</dbReference>
<dbReference type="Pfam" id="PF26049">
    <property type="entry name" value="RLMG_N"/>
    <property type="match status" value="1"/>
</dbReference>
<reference evidence="9 10" key="1">
    <citation type="submission" date="2022-05" db="EMBL/GenBank/DDBJ databases">
        <authorList>
            <person name="Park J.-S."/>
        </authorList>
    </citation>
    <scope>NUCLEOTIDE SEQUENCE [LARGE SCALE GENOMIC DNA]</scope>
    <source>
        <strain evidence="9 10">2012CJ34-2</strain>
    </source>
</reference>
<evidence type="ECO:0000256" key="3">
    <source>
        <dbReference type="ARBA" id="ARBA00022603"/>
    </source>
</evidence>
<comment type="function">
    <text evidence="6">Specifically methylates the guanine in position 1835 (m2G1835) of 23S rRNA.</text>
</comment>
<dbReference type="SUPFAM" id="SSF53335">
    <property type="entry name" value="S-adenosyl-L-methionine-dependent methyltransferases"/>
    <property type="match status" value="1"/>
</dbReference>
<proteinExistence type="inferred from homology"/>
<keyword evidence="3 6" id="KW-0489">Methyltransferase</keyword>
<dbReference type="GO" id="GO:0032259">
    <property type="term" value="P:methylation"/>
    <property type="evidence" value="ECO:0007669"/>
    <property type="project" value="UniProtKB-KW"/>
</dbReference>
<dbReference type="InterPro" id="IPR046977">
    <property type="entry name" value="RsmC/RlmG"/>
</dbReference>
<keyword evidence="4 6" id="KW-0808">Transferase</keyword>
<evidence type="ECO:0000256" key="5">
    <source>
        <dbReference type="ARBA" id="ARBA00022691"/>
    </source>
</evidence>
<dbReference type="Gene3D" id="3.40.50.150">
    <property type="entry name" value="Vaccinia Virus protein VP39"/>
    <property type="match status" value="2"/>
</dbReference>
<name>A0ABT0PJF4_9GAMM</name>
<evidence type="ECO:0000256" key="2">
    <source>
        <dbReference type="ARBA" id="ARBA00022552"/>
    </source>
</evidence>